<organism evidence="3 4">
    <name type="scientific">Abyssalbus ytuae</name>
    <dbReference type="NCBI Taxonomy" id="2926907"/>
    <lineage>
        <taxon>Bacteria</taxon>
        <taxon>Pseudomonadati</taxon>
        <taxon>Bacteroidota</taxon>
        <taxon>Flavobacteriia</taxon>
        <taxon>Flavobacteriales</taxon>
        <taxon>Flavobacteriaceae</taxon>
        <taxon>Abyssalbus</taxon>
    </lineage>
</organism>
<keyword evidence="4" id="KW-1185">Reference proteome</keyword>
<reference evidence="3" key="1">
    <citation type="submission" date="2022-03" db="EMBL/GenBank/DDBJ databases">
        <title>Description of Abyssus ytuae gen. nov., sp. nov., a novel member of the family Flavobacteriaceae isolated from the sediment of Mariana Trench.</title>
        <authorList>
            <person name="Zhang J."/>
            <person name="Xu X."/>
        </authorList>
    </citation>
    <scope>NUCLEOTIDE SEQUENCE</scope>
    <source>
        <strain evidence="3">MT3330</strain>
    </source>
</reference>
<feature type="coiled-coil region" evidence="1">
    <location>
        <begin position="245"/>
        <end position="272"/>
    </location>
</feature>
<keyword evidence="2" id="KW-0732">Signal</keyword>
<evidence type="ECO:0000256" key="1">
    <source>
        <dbReference type="SAM" id="Coils"/>
    </source>
</evidence>
<dbReference type="EMBL" id="CP094358">
    <property type="protein sequence ID" value="UOB17895.1"/>
    <property type="molecule type" value="Genomic_DNA"/>
</dbReference>
<accession>A0A9E6ZP15</accession>
<proteinExistence type="predicted"/>
<protein>
    <submittedName>
        <fullName evidence="3">Uncharacterized protein</fullName>
    </submittedName>
</protein>
<feature type="signal peptide" evidence="2">
    <location>
        <begin position="1"/>
        <end position="19"/>
    </location>
</feature>
<name>A0A9E6ZP15_9FLAO</name>
<keyword evidence="1" id="KW-0175">Coiled coil</keyword>
<gene>
    <name evidence="3" type="ORF">MQE35_01030</name>
</gene>
<dbReference type="KEGG" id="fbm:MQE35_01030"/>
<dbReference type="Proteomes" id="UP000831290">
    <property type="component" value="Chromosome"/>
</dbReference>
<feature type="chain" id="PRO_5039074223" evidence="2">
    <location>
        <begin position="20"/>
        <end position="278"/>
    </location>
</feature>
<evidence type="ECO:0000313" key="4">
    <source>
        <dbReference type="Proteomes" id="UP000831290"/>
    </source>
</evidence>
<dbReference type="RefSeq" id="WP_255843700.1">
    <property type="nucleotide sequence ID" value="NZ_CP094358.1"/>
</dbReference>
<sequence>MKKYILLLIICFFSAHMYAQIIIANPENDEYQGGQLRLMNSNENYNLWDIDNYAGNLRFFHSGKVFFNLYPDGKISLVDALVKIGKATDTDNYSPGVVYSYSDDFLYDGQYINHYGFGFHGYQDSSTNYAEPTNSYVSGYFGIDFFTGGTNRMRISRDGIVSIGTPNRQEGYKLAVDGKVKAKEIKVETGWSDFVFEKDYHLPTLEEVEQHIKQKGHLKDIPSAAQVEENGIFLGEMDAKLLQKIEELTLYTIEQEKRIKKLEENNKKLLKLVEKLSK</sequence>
<evidence type="ECO:0000313" key="3">
    <source>
        <dbReference type="EMBL" id="UOB17895.1"/>
    </source>
</evidence>
<evidence type="ECO:0000256" key="2">
    <source>
        <dbReference type="SAM" id="SignalP"/>
    </source>
</evidence>
<dbReference type="AlphaFoldDB" id="A0A9E6ZP15"/>